<keyword evidence="1" id="KW-1133">Transmembrane helix</keyword>
<accession>A0A5J4KU83</accession>
<reference evidence="2 3" key="1">
    <citation type="submission" date="2019-10" db="EMBL/GenBank/DDBJ databases">
        <title>Dictyobacter vulcani sp. nov., within the class Ktedonobacteria, isolated from soil of volcanic Mt. Zao.</title>
        <authorList>
            <person name="Zheng Y."/>
            <person name="Wang C.M."/>
            <person name="Sakai Y."/>
            <person name="Abe K."/>
            <person name="Yokota A."/>
            <person name="Yabe S."/>
        </authorList>
    </citation>
    <scope>NUCLEOTIDE SEQUENCE [LARGE SCALE GENOMIC DNA]</scope>
    <source>
        <strain evidence="2 3">W12</strain>
    </source>
</reference>
<feature type="transmembrane region" description="Helical" evidence="1">
    <location>
        <begin position="35"/>
        <end position="55"/>
    </location>
</feature>
<evidence type="ECO:0000313" key="3">
    <source>
        <dbReference type="Proteomes" id="UP000326912"/>
    </source>
</evidence>
<keyword evidence="1" id="KW-0812">Transmembrane</keyword>
<gene>
    <name evidence="2" type="ORF">KDW_41590</name>
</gene>
<name>A0A5J4KU83_9CHLR</name>
<evidence type="ECO:0000256" key="1">
    <source>
        <dbReference type="SAM" id="Phobius"/>
    </source>
</evidence>
<proteinExistence type="predicted"/>
<sequence length="70" mass="8318">MYNRKASTITLLVVAIICAIIAYFTPLLFDGFVEKWVYVSLIVSILVTIPLVFLLDRYYKKEYDKWHRKD</sequence>
<organism evidence="2 3">
    <name type="scientific">Dictyobacter vulcani</name>
    <dbReference type="NCBI Taxonomy" id="2607529"/>
    <lineage>
        <taxon>Bacteria</taxon>
        <taxon>Bacillati</taxon>
        <taxon>Chloroflexota</taxon>
        <taxon>Ktedonobacteria</taxon>
        <taxon>Ktedonobacterales</taxon>
        <taxon>Dictyobacteraceae</taxon>
        <taxon>Dictyobacter</taxon>
    </lineage>
</organism>
<keyword evidence="1" id="KW-0472">Membrane</keyword>
<keyword evidence="3" id="KW-1185">Reference proteome</keyword>
<comment type="caution">
    <text evidence="2">The sequence shown here is derived from an EMBL/GenBank/DDBJ whole genome shotgun (WGS) entry which is preliminary data.</text>
</comment>
<feature type="transmembrane region" description="Helical" evidence="1">
    <location>
        <begin position="9"/>
        <end position="29"/>
    </location>
</feature>
<dbReference type="Proteomes" id="UP000326912">
    <property type="component" value="Unassembled WGS sequence"/>
</dbReference>
<dbReference type="RefSeq" id="WP_151757786.1">
    <property type="nucleotide sequence ID" value="NZ_BKZW01000002.1"/>
</dbReference>
<dbReference type="EMBL" id="BKZW01000002">
    <property type="protein sequence ID" value="GER89997.1"/>
    <property type="molecule type" value="Genomic_DNA"/>
</dbReference>
<protein>
    <submittedName>
        <fullName evidence="2">Uncharacterized protein</fullName>
    </submittedName>
</protein>
<dbReference type="AlphaFoldDB" id="A0A5J4KU83"/>
<evidence type="ECO:0000313" key="2">
    <source>
        <dbReference type="EMBL" id="GER89997.1"/>
    </source>
</evidence>